<feature type="transmembrane region" description="Helical" evidence="1">
    <location>
        <begin position="148"/>
        <end position="173"/>
    </location>
</feature>
<dbReference type="AlphaFoldDB" id="A0A495K0V3"/>
<evidence type="ECO:0000313" key="3">
    <source>
        <dbReference type="Proteomes" id="UP000274762"/>
    </source>
</evidence>
<feature type="transmembrane region" description="Helical" evidence="1">
    <location>
        <begin position="107"/>
        <end position="127"/>
    </location>
</feature>
<feature type="transmembrane region" description="Helical" evidence="1">
    <location>
        <begin position="80"/>
        <end position="101"/>
    </location>
</feature>
<keyword evidence="1" id="KW-0812">Transmembrane</keyword>
<dbReference type="Proteomes" id="UP000274762">
    <property type="component" value="Unassembled WGS sequence"/>
</dbReference>
<feature type="transmembrane region" description="Helical" evidence="1">
    <location>
        <begin position="50"/>
        <end position="68"/>
    </location>
</feature>
<dbReference type="RefSeq" id="WP_062797246.1">
    <property type="nucleotide sequence ID" value="NZ_CBCRXS010000010.1"/>
</dbReference>
<evidence type="ECO:0000313" key="2">
    <source>
        <dbReference type="EMBL" id="RKR94079.1"/>
    </source>
</evidence>
<gene>
    <name evidence="2" type="ORF">DFJ75_0870</name>
</gene>
<sequence>MTDNSDQNKTVTPVVTQSKFGRVLSAFLNSPFAGMTPWIVMGFINGPGRFEEAAAVAFGLSLLIVIGGHKRGSKIKFLEIFDLVYFSSMVLLAQFAAASVVDWLEMWGGEMTNIALVSFALGSILIRQPFTMQYAKESEPEEMWDNPVFIHINYMITWSWVIGFGVGAVAGFYGDAVLDDNNNFWTGWIIGLAGTIFAISFTEFYPEYAVAKAMAKGGEDVVPQSLARLWDWVPIFVIVTGVAGLVTDSTSTVLGIVIIVVGIVIKVAMNALVPDKKKTQSPA</sequence>
<dbReference type="EMBL" id="RBKV01000001">
    <property type="protein sequence ID" value="RKR94079.1"/>
    <property type="molecule type" value="Genomic_DNA"/>
</dbReference>
<keyword evidence="1" id="KW-0472">Membrane</keyword>
<name>A0A495K0V3_WILMA</name>
<comment type="caution">
    <text evidence="2">The sequence shown here is derived from an EMBL/GenBank/DDBJ whole genome shotgun (WGS) entry which is preliminary data.</text>
</comment>
<feature type="transmembrane region" description="Helical" evidence="1">
    <location>
        <begin position="26"/>
        <end position="44"/>
    </location>
</feature>
<feature type="transmembrane region" description="Helical" evidence="1">
    <location>
        <begin position="226"/>
        <end position="246"/>
    </location>
</feature>
<accession>A0A495K0V3</accession>
<reference evidence="2 3" key="1">
    <citation type="submission" date="2018-10" db="EMBL/GenBank/DDBJ databases">
        <title>Sequencing the genomes of 1000 actinobacteria strains.</title>
        <authorList>
            <person name="Klenk H.-P."/>
        </authorList>
    </citation>
    <scope>NUCLEOTIDE SEQUENCE [LARGE SCALE GENOMIC DNA]</scope>
    <source>
        <strain evidence="2 3">DSM 44343</strain>
    </source>
</reference>
<evidence type="ECO:0000256" key="1">
    <source>
        <dbReference type="SAM" id="Phobius"/>
    </source>
</evidence>
<feature type="transmembrane region" description="Helical" evidence="1">
    <location>
        <begin position="185"/>
        <end position="205"/>
    </location>
</feature>
<protein>
    <submittedName>
        <fullName evidence="2">Uncharacterized protein</fullName>
    </submittedName>
</protein>
<keyword evidence="1" id="KW-1133">Transmembrane helix</keyword>
<proteinExistence type="predicted"/>
<feature type="transmembrane region" description="Helical" evidence="1">
    <location>
        <begin position="252"/>
        <end position="273"/>
    </location>
</feature>
<organism evidence="2 3">
    <name type="scientific">Williamsia marianensis</name>
    <dbReference type="NCBI Taxonomy" id="85044"/>
    <lineage>
        <taxon>Bacteria</taxon>
        <taxon>Bacillati</taxon>
        <taxon>Actinomycetota</taxon>
        <taxon>Actinomycetes</taxon>
        <taxon>Mycobacteriales</taxon>
        <taxon>Nocardiaceae</taxon>
        <taxon>Williamsia</taxon>
    </lineage>
</organism>